<gene>
    <name evidence="2" type="ORF">LIER_33366</name>
</gene>
<evidence type="ECO:0000313" key="2">
    <source>
        <dbReference type="EMBL" id="GAA0186078.1"/>
    </source>
</evidence>
<evidence type="ECO:0000313" key="3">
    <source>
        <dbReference type="Proteomes" id="UP001454036"/>
    </source>
</evidence>
<feature type="region of interest" description="Disordered" evidence="1">
    <location>
        <begin position="361"/>
        <end position="385"/>
    </location>
</feature>
<dbReference type="AlphaFoldDB" id="A0AAV3RWL5"/>
<keyword evidence="3" id="KW-1185">Reference proteome</keyword>
<dbReference type="EMBL" id="BAABME010013354">
    <property type="protein sequence ID" value="GAA0186078.1"/>
    <property type="molecule type" value="Genomic_DNA"/>
</dbReference>
<comment type="caution">
    <text evidence="2">The sequence shown here is derived from an EMBL/GenBank/DDBJ whole genome shotgun (WGS) entry which is preliminary data.</text>
</comment>
<name>A0AAV3RWL5_LITER</name>
<dbReference type="Proteomes" id="UP001454036">
    <property type="component" value="Unassembled WGS sequence"/>
</dbReference>
<reference evidence="2 3" key="1">
    <citation type="submission" date="2024-01" db="EMBL/GenBank/DDBJ databases">
        <title>The complete chloroplast genome sequence of Lithospermum erythrorhizon: insights into the phylogenetic relationship among Boraginaceae species and the maternal lineages of purple gromwells.</title>
        <authorList>
            <person name="Okada T."/>
            <person name="Watanabe K."/>
        </authorList>
    </citation>
    <scope>NUCLEOTIDE SEQUENCE [LARGE SCALE GENOMIC DNA]</scope>
</reference>
<protein>
    <recommendedName>
        <fullName evidence="4">DUF4283 domain-containing protein</fullName>
    </recommendedName>
</protein>
<evidence type="ECO:0008006" key="4">
    <source>
        <dbReference type="Google" id="ProtNLM"/>
    </source>
</evidence>
<accession>A0AAV3RWL5</accession>
<sequence>MRILKWEPNFSPIARVFYCSSLELDVSKPLVDSIFVFFEEDETKSMLEGFRVQVFYDVLPTYCTSCKHLGHGLVDCKLSSVVTQEQSRQCVAEANNAVYGDKVFDKRSQSVIPVAEVFVKLPDPTLSKHAAPSSADYSTNHRKEVAHSPVWNPINSTGAHNTLEENTSKQGNSDTSLHKVDGKIDASILKADLSNLDQGPALSNPGMMHTVIEEDEQGLELSSAGQITETTIDADCEANRGTFSSDLARVVGRVEEHCEEVSRTTLLEPHTGIEEGVSSDCIIAESVLTPRVTAARQPSSVETKVSTWADSVDEEEQQAEEKFYELVARQKCNEGLPLKHKAIAKSDKTQKITRIDTEAKKSMDTVDKGKISRTEQQGCKKRHISKDDSYVKQIMSGKHSNKHGNSHTDLPLDVDFMFPNDEGIESGINYYHKAGYRLLTRRSLSP</sequence>
<evidence type="ECO:0000256" key="1">
    <source>
        <dbReference type="SAM" id="MobiDB-lite"/>
    </source>
</evidence>
<feature type="compositionally biased region" description="Basic and acidic residues" evidence="1">
    <location>
        <begin position="361"/>
        <end position="373"/>
    </location>
</feature>
<proteinExistence type="predicted"/>
<organism evidence="2 3">
    <name type="scientific">Lithospermum erythrorhizon</name>
    <name type="common">Purple gromwell</name>
    <name type="synonym">Lithospermum officinale var. erythrorhizon</name>
    <dbReference type="NCBI Taxonomy" id="34254"/>
    <lineage>
        <taxon>Eukaryota</taxon>
        <taxon>Viridiplantae</taxon>
        <taxon>Streptophyta</taxon>
        <taxon>Embryophyta</taxon>
        <taxon>Tracheophyta</taxon>
        <taxon>Spermatophyta</taxon>
        <taxon>Magnoliopsida</taxon>
        <taxon>eudicotyledons</taxon>
        <taxon>Gunneridae</taxon>
        <taxon>Pentapetalae</taxon>
        <taxon>asterids</taxon>
        <taxon>lamiids</taxon>
        <taxon>Boraginales</taxon>
        <taxon>Boraginaceae</taxon>
        <taxon>Boraginoideae</taxon>
        <taxon>Lithospermeae</taxon>
        <taxon>Lithospermum</taxon>
    </lineage>
</organism>
<feature type="region of interest" description="Disordered" evidence="1">
    <location>
        <begin position="150"/>
        <end position="178"/>
    </location>
</feature>